<gene>
    <name evidence="2" type="ORF">ACFOM9_16105</name>
</gene>
<accession>A0ABV7UX22</accession>
<name>A0ABV7UX22_9GAMM</name>
<comment type="caution">
    <text evidence="2">The sequence shown here is derived from an EMBL/GenBank/DDBJ whole genome shotgun (WGS) entry which is preliminary data.</text>
</comment>
<proteinExistence type="predicted"/>
<evidence type="ECO:0000256" key="1">
    <source>
        <dbReference type="SAM" id="MobiDB-lite"/>
    </source>
</evidence>
<reference evidence="3" key="1">
    <citation type="journal article" date="2019" name="Int. J. Syst. Evol. Microbiol.">
        <title>The Global Catalogue of Microorganisms (GCM) 10K type strain sequencing project: providing services to taxonomists for standard genome sequencing and annotation.</title>
        <authorList>
            <consortium name="The Broad Institute Genomics Platform"/>
            <consortium name="The Broad Institute Genome Sequencing Center for Infectious Disease"/>
            <person name="Wu L."/>
            <person name="Ma J."/>
        </authorList>
    </citation>
    <scope>NUCLEOTIDE SEQUENCE [LARGE SCALE GENOMIC DNA]</scope>
    <source>
        <strain evidence="3">KCTC 42211</strain>
    </source>
</reference>
<dbReference type="EMBL" id="JBHRYF010000023">
    <property type="protein sequence ID" value="MFC3661584.1"/>
    <property type="molecule type" value="Genomic_DNA"/>
</dbReference>
<dbReference type="Proteomes" id="UP001595724">
    <property type="component" value="Unassembled WGS sequence"/>
</dbReference>
<protein>
    <submittedName>
        <fullName evidence="2">Uncharacterized protein</fullName>
    </submittedName>
</protein>
<feature type="compositionally biased region" description="Low complexity" evidence="1">
    <location>
        <begin position="145"/>
        <end position="157"/>
    </location>
</feature>
<organism evidence="2 3">
    <name type="scientific">Luteimonas notoginsengisoli</name>
    <dbReference type="NCBI Taxonomy" id="1578200"/>
    <lineage>
        <taxon>Bacteria</taxon>
        <taxon>Pseudomonadati</taxon>
        <taxon>Pseudomonadota</taxon>
        <taxon>Gammaproteobacteria</taxon>
        <taxon>Lysobacterales</taxon>
        <taxon>Lysobacteraceae</taxon>
        <taxon>Luteimonas</taxon>
    </lineage>
</organism>
<dbReference type="RefSeq" id="WP_386713280.1">
    <property type="nucleotide sequence ID" value="NZ_JBHRYF010000023.1"/>
</dbReference>
<keyword evidence="3" id="KW-1185">Reference proteome</keyword>
<feature type="region of interest" description="Disordered" evidence="1">
    <location>
        <begin position="136"/>
        <end position="157"/>
    </location>
</feature>
<evidence type="ECO:0000313" key="2">
    <source>
        <dbReference type="EMBL" id="MFC3661584.1"/>
    </source>
</evidence>
<evidence type="ECO:0000313" key="3">
    <source>
        <dbReference type="Proteomes" id="UP001595724"/>
    </source>
</evidence>
<sequence>MIDRVVIEVARRNLQAAAGLDEAAFWREYAAIEDAALFCTEQKEHGELIDLLNAMLLDLGKIRGFDTGLPAPRKTRDELDQKLSRLAIDLPAILRFTPSQSRESVLSDIARDLLSSASVEDRDYVSSRLERLSAEFGMAPDDRNGAGANPAGALPAS</sequence>